<dbReference type="EMBL" id="ANOG01000136">
    <property type="protein sequence ID" value="EMI22210.1"/>
    <property type="molecule type" value="Genomic_DNA"/>
</dbReference>
<organism evidence="1 2">
    <name type="scientific">Rhodopirellula maiorica SM1</name>
    <dbReference type="NCBI Taxonomy" id="1265738"/>
    <lineage>
        <taxon>Bacteria</taxon>
        <taxon>Pseudomonadati</taxon>
        <taxon>Planctomycetota</taxon>
        <taxon>Planctomycetia</taxon>
        <taxon>Pirellulales</taxon>
        <taxon>Pirellulaceae</taxon>
        <taxon>Novipirellula</taxon>
    </lineage>
</organism>
<gene>
    <name evidence="1" type="ORF">RMSM_00863</name>
</gene>
<dbReference type="PATRIC" id="fig|1265738.3.peg.861"/>
<comment type="caution">
    <text evidence="1">The sequence shown here is derived from an EMBL/GenBank/DDBJ whole genome shotgun (WGS) entry which is preliminary data.</text>
</comment>
<reference evidence="1 2" key="1">
    <citation type="journal article" date="2013" name="Mar. Genomics">
        <title>Expression of sulfatases in Rhodopirellula baltica and the diversity of sulfatases in the genus Rhodopirellula.</title>
        <authorList>
            <person name="Wegner C.E."/>
            <person name="Richter-Heitmann T."/>
            <person name="Klindworth A."/>
            <person name="Klockow C."/>
            <person name="Richter M."/>
            <person name="Achstetter T."/>
            <person name="Glockner F.O."/>
            <person name="Harder J."/>
        </authorList>
    </citation>
    <scope>NUCLEOTIDE SEQUENCE [LARGE SCALE GENOMIC DNA]</scope>
    <source>
        <strain evidence="1 2">SM1</strain>
    </source>
</reference>
<protein>
    <submittedName>
        <fullName evidence="1">Uncharacterized protein</fullName>
    </submittedName>
</protein>
<dbReference type="AlphaFoldDB" id="M5RSD7"/>
<evidence type="ECO:0000313" key="1">
    <source>
        <dbReference type="EMBL" id="EMI22210.1"/>
    </source>
</evidence>
<dbReference type="Proteomes" id="UP000011991">
    <property type="component" value="Unassembled WGS sequence"/>
</dbReference>
<proteinExistence type="predicted"/>
<dbReference type="RefSeq" id="WP_008691910.1">
    <property type="nucleotide sequence ID" value="NZ_ANOG01000136.1"/>
</dbReference>
<name>M5RSD7_9BACT</name>
<sequence>MPLENVMRFLQIVMQFLEGVKGERMSDPMGLKLHLDRLTQQPGLDQPQFFRVKVELGR</sequence>
<accession>M5RSD7</accession>
<keyword evidence="2" id="KW-1185">Reference proteome</keyword>
<evidence type="ECO:0000313" key="2">
    <source>
        <dbReference type="Proteomes" id="UP000011991"/>
    </source>
</evidence>